<feature type="region of interest" description="Disordered" evidence="1">
    <location>
        <begin position="38"/>
        <end position="57"/>
    </location>
</feature>
<dbReference type="GeneID" id="93576972"/>
<gene>
    <name evidence="2" type="ORF">ASPBRDRAFT_41050</name>
</gene>
<evidence type="ECO:0000256" key="1">
    <source>
        <dbReference type="SAM" id="MobiDB-lite"/>
    </source>
</evidence>
<proteinExistence type="predicted"/>
<dbReference type="Proteomes" id="UP000184499">
    <property type="component" value="Unassembled WGS sequence"/>
</dbReference>
<reference evidence="3" key="1">
    <citation type="journal article" date="2017" name="Genome Biol.">
        <title>Comparative genomics reveals high biological diversity and specific adaptations in the industrially and medically important fungal genus Aspergillus.</title>
        <authorList>
            <person name="de Vries R.P."/>
            <person name="Riley R."/>
            <person name="Wiebenga A."/>
            <person name="Aguilar-Osorio G."/>
            <person name="Amillis S."/>
            <person name="Uchima C.A."/>
            <person name="Anderluh G."/>
            <person name="Asadollahi M."/>
            <person name="Askin M."/>
            <person name="Barry K."/>
            <person name="Battaglia E."/>
            <person name="Bayram O."/>
            <person name="Benocci T."/>
            <person name="Braus-Stromeyer S.A."/>
            <person name="Caldana C."/>
            <person name="Canovas D."/>
            <person name="Cerqueira G.C."/>
            <person name="Chen F."/>
            <person name="Chen W."/>
            <person name="Choi C."/>
            <person name="Clum A."/>
            <person name="Dos Santos R.A."/>
            <person name="Damasio A.R."/>
            <person name="Diallinas G."/>
            <person name="Emri T."/>
            <person name="Fekete E."/>
            <person name="Flipphi M."/>
            <person name="Freyberg S."/>
            <person name="Gallo A."/>
            <person name="Gournas C."/>
            <person name="Habgood R."/>
            <person name="Hainaut M."/>
            <person name="Harispe M.L."/>
            <person name="Henrissat B."/>
            <person name="Hilden K.S."/>
            <person name="Hope R."/>
            <person name="Hossain A."/>
            <person name="Karabika E."/>
            <person name="Karaffa L."/>
            <person name="Karanyi Z."/>
            <person name="Krasevec N."/>
            <person name="Kuo A."/>
            <person name="Kusch H."/>
            <person name="LaButti K."/>
            <person name="Lagendijk E.L."/>
            <person name="Lapidus A."/>
            <person name="Levasseur A."/>
            <person name="Lindquist E."/>
            <person name="Lipzen A."/>
            <person name="Logrieco A.F."/>
            <person name="MacCabe A."/>
            <person name="Maekelae M.R."/>
            <person name="Malavazi I."/>
            <person name="Melin P."/>
            <person name="Meyer V."/>
            <person name="Mielnichuk N."/>
            <person name="Miskei M."/>
            <person name="Molnar A.P."/>
            <person name="Mule G."/>
            <person name="Ngan C.Y."/>
            <person name="Orejas M."/>
            <person name="Orosz E."/>
            <person name="Ouedraogo J.P."/>
            <person name="Overkamp K.M."/>
            <person name="Park H.-S."/>
            <person name="Perrone G."/>
            <person name="Piumi F."/>
            <person name="Punt P.J."/>
            <person name="Ram A.F."/>
            <person name="Ramon A."/>
            <person name="Rauscher S."/>
            <person name="Record E."/>
            <person name="Riano-Pachon D.M."/>
            <person name="Robert V."/>
            <person name="Roehrig J."/>
            <person name="Ruller R."/>
            <person name="Salamov A."/>
            <person name="Salih N.S."/>
            <person name="Samson R.A."/>
            <person name="Sandor E."/>
            <person name="Sanguinetti M."/>
            <person name="Schuetze T."/>
            <person name="Sepcic K."/>
            <person name="Shelest E."/>
            <person name="Sherlock G."/>
            <person name="Sophianopoulou V."/>
            <person name="Squina F.M."/>
            <person name="Sun H."/>
            <person name="Susca A."/>
            <person name="Todd R.B."/>
            <person name="Tsang A."/>
            <person name="Unkles S.E."/>
            <person name="van de Wiele N."/>
            <person name="van Rossen-Uffink D."/>
            <person name="Oliveira J.V."/>
            <person name="Vesth T.C."/>
            <person name="Visser J."/>
            <person name="Yu J.-H."/>
            <person name="Zhou M."/>
            <person name="Andersen M.R."/>
            <person name="Archer D.B."/>
            <person name="Baker S.E."/>
            <person name="Benoit I."/>
            <person name="Brakhage A.A."/>
            <person name="Braus G.H."/>
            <person name="Fischer R."/>
            <person name="Frisvad J.C."/>
            <person name="Goldman G.H."/>
            <person name="Houbraken J."/>
            <person name="Oakley B."/>
            <person name="Pocsi I."/>
            <person name="Scazzocchio C."/>
            <person name="Seiboth B."/>
            <person name="vanKuyk P.A."/>
            <person name="Wortman J."/>
            <person name="Dyer P.S."/>
            <person name="Grigoriev I.V."/>
        </authorList>
    </citation>
    <scope>NUCLEOTIDE SEQUENCE [LARGE SCALE GENOMIC DNA]</scope>
    <source>
        <strain evidence="3">CBS 101740 / IMI 381727 / IBT 21946</strain>
    </source>
</reference>
<protein>
    <submittedName>
        <fullName evidence="2">Uncharacterized protein</fullName>
    </submittedName>
</protein>
<name>A0A1L9UP99_ASPBC</name>
<organism evidence="2 3">
    <name type="scientific">Aspergillus brasiliensis (strain CBS 101740 / IMI 381727 / IBT 21946)</name>
    <dbReference type="NCBI Taxonomy" id="767769"/>
    <lineage>
        <taxon>Eukaryota</taxon>
        <taxon>Fungi</taxon>
        <taxon>Dikarya</taxon>
        <taxon>Ascomycota</taxon>
        <taxon>Pezizomycotina</taxon>
        <taxon>Eurotiomycetes</taxon>
        <taxon>Eurotiomycetidae</taxon>
        <taxon>Eurotiales</taxon>
        <taxon>Aspergillaceae</taxon>
        <taxon>Aspergillus</taxon>
        <taxon>Aspergillus subgen. Circumdati</taxon>
    </lineage>
</organism>
<dbReference type="RefSeq" id="XP_067480624.1">
    <property type="nucleotide sequence ID" value="XM_067624484.1"/>
</dbReference>
<dbReference type="AlphaFoldDB" id="A0A1L9UP99"/>
<dbReference type="VEuPathDB" id="FungiDB:ASPBRDRAFT_41050"/>
<evidence type="ECO:0000313" key="3">
    <source>
        <dbReference type="Proteomes" id="UP000184499"/>
    </source>
</evidence>
<accession>A0A1L9UP99</accession>
<dbReference type="EMBL" id="KV878682">
    <property type="protein sequence ID" value="OJJ73376.1"/>
    <property type="molecule type" value="Genomic_DNA"/>
</dbReference>
<evidence type="ECO:0000313" key="2">
    <source>
        <dbReference type="EMBL" id="OJJ73376.1"/>
    </source>
</evidence>
<sequence>MTCKSSIRLLVAVAQETEKKHLHLKEVKLRNKAREGAFLKEQDSGKRQRPAILQRKWGGGMANRSTRRVKLTGSTSTWASASFRFRIRDAPHAILYACANIFPVSIRNY</sequence>
<keyword evidence="3" id="KW-1185">Reference proteome</keyword>